<dbReference type="AlphaFoldDB" id="A0A6A6U2L5"/>
<dbReference type="InterPro" id="IPR013087">
    <property type="entry name" value="Znf_C2H2_type"/>
</dbReference>
<dbReference type="Gene3D" id="3.30.160.60">
    <property type="entry name" value="Classic Zinc Finger"/>
    <property type="match status" value="1"/>
</dbReference>
<dbReference type="GO" id="GO:0005634">
    <property type="term" value="C:nucleus"/>
    <property type="evidence" value="ECO:0007669"/>
    <property type="project" value="TreeGrafter"/>
</dbReference>
<evidence type="ECO:0000313" key="5">
    <source>
        <dbReference type="Proteomes" id="UP000799302"/>
    </source>
</evidence>
<evidence type="ECO:0000313" key="4">
    <source>
        <dbReference type="EMBL" id="KAF2665194.1"/>
    </source>
</evidence>
<gene>
    <name evidence="4" type="ORF">BT63DRAFT_443459</name>
</gene>
<dbReference type="SMART" id="SM00355">
    <property type="entry name" value="ZnF_C2H2"/>
    <property type="match status" value="3"/>
</dbReference>
<evidence type="ECO:0000256" key="1">
    <source>
        <dbReference type="SAM" id="Coils"/>
    </source>
</evidence>
<feature type="compositionally biased region" description="Basic and acidic residues" evidence="2">
    <location>
        <begin position="239"/>
        <end position="248"/>
    </location>
</feature>
<keyword evidence="5" id="KW-1185">Reference proteome</keyword>
<feature type="region of interest" description="Disordered" evidence="2">
    <location>
        <begin position="167"/>
        <end position="186"/>
    </location>
</feature>
<proteinExistence type="predicted"/>
<feature type="domain" description="C2H2-type" evidence="3">
    <location>
        <begin position="281"/>
        <end position="308"/>
    </location>
</feature>
<accession>A0A6A6U2L5</accession>
<dbReference type="PANTHER" id="PTHR46179">
    <property type="entry name" value="ZINC FINGER PROTEIN"/>
    <property type="match status" value="1"/>
</dbReference>
<dbReference type="InterPro" id="IPR059009">
    <property type="entry name" value="Znf_C2H2_17_1st"/>
</dbReference>
<organism evidence="4 5">
    <name type="scientific">Microthyrium microscopicum</name>
    <dbReference type="NCBI Taxonomy" id="703497"/>
    <lineage>
        <taxon>Eukaryota</taxon>
        <taxon>Fungi</taxon>
        <taxon>Dikarya</taxon>
        <taxon>Ascomycota</taxon>
        <taxon>Pezizomycotina</taxon>
        <taxon>Dothideomycetes</taxon>
        <taxon>Dothideomycetes incertae sedis</taxon>
        <taxon>Microthyriales</taxon>
        <taxon>Microthyriaceae</taxon>
        <taxon>Microthyrium</taxon>
    </lineage>
</organism>
<dbReference type="EMBL" id="MU004241">
    <property type="protein sequence ID" value="KAF2665194.1"/>
    <property type="molecule type" value="Genomic_DNA"/>
</dbReference>
<dbReference type="InterPro" id="IPR059095">
    <property type="entry name" value="Znf_C2H2_17_2nd"/>
</dbReference>
<feature type="region of interest" description="Disordered" evidence="2">
    <location>
        <begin position="1"/>
        <end position="63"/>
    </location>
</feature>
<sequence length="486" mass="53830">MGTKLSFEGYRLSSTKPPKDSLVDLSRARKKSQQQSQSLDGYGVETRQTRSVVGKIGQPAPLSFGNGTMDARFELDLPSLQNAAAASSRSHSLLPPQVSSHLQATYQELPSTHPYSHTNQYSFVYGNPSYTASSQGYNSWDHSSSSGFSPSLGTGSYRVPQQSFAVQAPISGEPPGGAFYPSSPYHNHSDMNEDALAASAAAAVVGLGASVDSDSRLEDALDGESQDPFTPRRGHTHKRPEEPPRNDLGKITCRFQNTCAGLTFDRKCEWSKHMDKHERPYKCAEPGCEKLQGFTYSGGLLRHQREVHKMHGGTKEPLYCPFPNCKRNQGQGFTRKENRDEHIRRVHRRATDGTDTLSIGKRDRDTMESTDPLLQSALLATQEVAEEINENLDPNVDSPIAQPNLKRRRTQITNGNGIVDHIDGDLEVKSAMKRLQESNNWLLKQNQQLQEDYNRLATRISRLESDLGSHLVSGARCAVDTRMSDD</sequence>
<dbReference type="PANTHER" id="PTHR46179:SF24">
    <property type="entry name" value="C2H2-TYPE DOMAIN-CONTAINING PROTEIN"/>
    <property type="match status" value="1"/>
</dbReference>
<keyword evidence="1" id="KW-0175">Coiled coil</keyword>
<name>A0A6A6U2L5_9PEZI</name>
<feature type="domain" description="C2H2-type" evidence="3">
    <location>
        <begin position="318"/>
        <end position="347"/>
    </location>
</feature>
<dbReference type="GO" id="GO:0006357">
    <property type="term" value="P:regulation of transcription by RNA polymerase II"/>
    <property type="evidence" value="ECO:0007669"/>
    <property type="project" value="TreeGrafter"/>
</dbReference>
<evidence type="ECO:0000259" key="3">
    <source>
        <dbReference type="SMART" id="SM00355"/>
    </source>
</evidence>
<protein>
    <recommendedName>
        <fullName evidence="3">C2H2-type domain-containing protein</fullName>
    </recommendedName>
</protein>
<dbReference type="Pfam" id="PF26177">
    <property type="entry name" value="zf_C2H2_17_1st"/>
    <property type="match status" value="1"/>
</dbReference>
<feature type="coiled-coil region" evidence="1">
    <location>
        <begin position="432"/>
        <end position="466"/>
    </location>
</feature>
<feature type="region of interest" description="Disordered" evidence="2">
    <location>
        <begin position="219"/>
        <end position="249"/>
    </location>
</feature>
<dbReference type="OrthoDB" id="5305647at2759"/>
<evidence type="ECO:0000256" key="2">
    <source>
        <dbReference type="SAM" id="MobiDB-lite"/>
    </source>
</evidence>
<dbReference type="InterPro" id="IPR051061">
    <property type="entry name" value="Zinc_finger_trans_reg"/>
</dbReference>
<feature type="domain" description="C2H2-type" evidence="3">
    <location>
        <begin position="251"/>
        <end position="277"/>
    </location>
</feature>
<dbReference type="Proteomes" id="UP000799302">
    <property type="component" value="Unassembled WGS sequence"/>
</dbReference>
<reference evidence="4" key="1">
    <citation type="journal article" date="2020" name="Stud. Mycol.">
        <title>101 Dothideomycetes genomes: a test case for predicting lifestyles and emergence of pathogens.</title>
        <authorList>
            <person name="Haridas S."/>
            <person name="Albert R."/>
            <person name="Binder M."/>
            <person name="Bloem J."/>
            <person name="Labutti K."/>
            <person name="Salamov A."/>
            <person name="Andreopoulos B."/>
            <person name="Baker S."/>
            <person name="Barry K."/>
            <person name="Bills G."/>
            <person name="Bluhm B."/>
            <person name="Cannon C."/>
            <person name="Castanera R."/>
            <person name="Culley D."/>
            <person name="Daum C."/>
            <person name="Ezra D."/>
            <person name="Gonzalez J."/>
            <person name="Henrissat B."/>
            <person name="Kuo A."/>
            <person name="Liang C."/>
            <person name="Lipzen A."/>
            <person name="Lutzoni F."/>
            <person name="Magnuson J."/>
            <person name="Mondo S."/>
            <person name="Nolan M."/>
            <person name="Ohm R."/>
            <person name="Pangilinan J."/>
            <person name="Park H.-J."/>
            <person name="Ramirez L."/>
            <person name="Alfaro M."/>
            <person name="Sun H."/>
            <person name="Tritt A."/>
            <person name="Yoshinaga Y."/>
            <person name="Zwiers L.-H."/>
            <person name="Turgeon B."/>
            <person name="Goodwin S."/>
            <person name="Spatafora J."/>
            <person name="Crous P."/>
            <person name="Grigoriev I."/>
        </authorList>
    </citation>
    <scope>NUCLEOTIDE SEQUENCE</scope>
    <source>
        <strain evidence="4">CBS 115976</strain>
    </source>
</reference>
<dbReference type="Pfam" id="PF26176">
    <property type="entry name" value="zf_C2H2_17_2"/>
    <property type="match status" value="1"/>
</dbReference>